<evidence type="ECO:0000313" key="4">
    <source>
        <dbReference type="Proteomes" id="UP000280586"/>
    </source>
</evidence>
<dbReference type="InterPro" id="IPR016181">
    <property type="entry name" value="Acyl_CoA_acyltransferase"/>
</dbReference>
<dbReference type="GO" id="GO:0016747">
    <property type="term" value="F:acyltransferase activity, transferring groups other than amino-acyl groups"/>
    <property type="evidence" value="ECO:0007669"/>
    <property type="project" value="InterPro"/>
</dbReference>
<dbReference type="SUPFAM" id="SSF55729">
    <property type="entry name" value="Acyl-CoA N-acyltransferases (Nat)"/>
    <property type="match status" value="1"/>
</dbReference>
<dbReference type="PROSITE" id="PS51186">
    <property type="entry name" value="GNAT"/>
    <property type="match status" value="1"/>
</dbReference>
<gene>
    <name evidence="2" type="ORF">CP523_11525</name>
    <name evidence="3" type="ORF">NH397_03885</name>
</gene>
<dbReference type="RefSeq" id="WP_066673325.1">
    <property type="nucleotide sequence ID" value="NZ_CABMIZ010000001.1"/>
</dbReference>
<dbReference type="EMBL" id="CP023671">
    <property type="protein sequence ID" value="AYE34993.1"/>
    <property type="molecule type" value="Genomic_DNA"/>
</dbReference>
<dbReference type="Proteomes" id="UP000280586">
    <property type="component" value="Chromosome"/>
</dbReference>
<dbReference type="OrthoDB" id="9775804at2"/>
<name>A0A9N7JLL3_CLOSE</name>
<dbReference type="InterPro" id="IPR000182">
    <property type="entry name" value="GNAT_dom"/>
</dbReference>
<evidence type="ECO:0000313" key="5">
    <source>
        <dbReference type="Proteomes" id="UP001055437"/>
    </source>
</evidence>
<dbReference type="Gene3D" id="3.40.630.30">
    <property type="match status" value="1"/>
</dbReference>
<dbReference type="CDD" id="cd04301">
    <property type="entry name" value="NAT_SF"/>
    <property type="match status" value="1"/>
</dbReference>
<evidence type="ECO:0000259" key="1">
    <source>
        <dbReference type="PROSITE" id="PS51186"/>
    </source>
</evidence>
<dbReference type="GeneID" id="303561312"/>
<evidence type="ECO:0000313" key="2">
    <source>
        <dbReference type="EMBL" id="AYE34993.1"/>
    </source>
</evidence>
<dbReference type="Proteomes" id="UP001055437">
    <property type="component" value="Chromosome"/>
</dbReference>
<organism evidence="2 4">
    <name type="scientific">Clostridium septicum</name>
    <dbReference type="NCBI Taxonomy" id="1504"/>
    <lineage>
        <taxon>Bacteria</taxon>
        <taxon>Bacillati</taxon>
        <taxon>Bacillota</taxon>
        <taxon>Clostridia</taxon>
        <taxon>Eubacteriales</taxon>
        <taxon>Clostridiaceae</taxon>
        <taxon>Clostridium</taxon>
    </lineage>
</organism>
<feature type="domain" description="N-acetyltransferase" evidence="1">
    <location>
        <begin position="1"/>
        <end position="146"/>
    </location>
</feature>
<reference evidence="3" key="2">
    <citation type="submission" date="2022-06" db="EMBL/GenBank/DDBJ databases">
        <authorList>
            <person name="Holder M.E."/>
            <person name="Ajami N.J."/>
            <person name="Petrosino J.F."/>
        </authorList>
    </citation>
    <scope>NUCLEOTIDE SEQUENCE</scope>
    <source>
        <strain evidence="3">RMA 8861</strain>
    </source>
</reference>
<dbReference type="EMBL" id="CP099799">
    <property type="protein sequence ID" value="USS01590.1"/>
    <property type="molecule type" value="Genomic_DNA"/>
</dbReference>
<accession>A0A9N7JLL3</accession>
<dbReference type="Pfam" id="PF00583">
    <property type="entry name" value="Acetyltransf_1"/>
    <property type="match status" value="1"/>
</dbReference>
<dbReference type="AlphaFoldDB" id="A0A9N7JLL3"/>
<evidence type="ECO:0000313" key="3">
    <source>
        <dbReference type="EMBL" id="USS01590.1"/>
    </source>
</evidence>
<reference evidence="2 4" key="1">
    <citation type="submission" date="2017-09" db="EMBL/GenBank/DDBJ databases">
        <authorList>
            <person name="Thomas P."/>
            <person name="Seyboldt C."/>
        </authorList>
    </citation>
    <scope>NUCLEOTIDE SEQUENCE [LARGE SCALE GENOMIC DNA]</scope>
    <source>
        <strain evidence="2 4">DSM 7534</strain>
    </source>
</reference>
<sequence>MRYEEMKKEHIEVLTKLYINAFNKEPWNDKWTTEIVLKRLNQMINCEGFYGIVAYEEDKPVGMILGNHEYYYYGMQFNIKEFCVDTTIQSRGLGTKVLEEFIERLKSRGIDEIILLTTKSEKAEGFYKRRGFDTIENMVTMRKKLR</sequence>
<dbReference type="KEGG" id="csep:CP523_11525"/>
<protein>
    <submittedName>
        <fullName evidence="2 3">N-acetyltransferase</fullName>
    </submittedName>
</protein>
<proteinExistence type="predicted"/>
<keyword evidence="5" id="KW-1185">Reference proteome</keyword>